<name>A0A2T4IWX0_9HYPH</name>
<dbReference type="EMBL" id="PZJX01000025">
    <property type="protein sequence ID" value="PTE10150.1"/>
    <property type="molecule type" value="Genomic_DNA"/>
</dbReference>
<organism evidence="1 2">
    <name type="scientific">Mesorhizobium helmanticense</name>
    <dbReference type="NCBI Taxonomy" id="1776423"/>
    <lineage>
        <taxon>Bacteria</taxon>
        <taxon>Pseudomonadati</taxon>
        <taxon>Pseudomonadota</taxon>
        <taxon>Alphaproteobacteria</taxon>
        <taxon>Hyphomicrobiales</taxon>
        <taxon>Phyllobacteriaceae</taxon>
        <taxon>Mesorhizobium</taxon>
    </lineage>
</organism>
<dbReference type="RefSeq" id="WP_107649281.1">
    <property type="nucleotide sequence ID" value="NZ_PZJX01000025.1"/>
</dbReference>
<reference evidence="1 2" key="1">
    <citation type="submission" date="2018-03" db="EMBL/GenBank/DDBJ databases">
        <title>Genome sequence of the symbiotic type strain Mesorhizobium helmanticense CSLC115NT isolated from Lotus corniculatus nodules.</title>
        <authorList>
            <person name="Sannazzaro A.I."/>
            <person name="Torres Tejerizo G.A."/>
            <person name="Dip D."/>
            <person name="Caballero M."/>
            <person name="Pistorio M."/>
            <person name="Estrella M.J."/>
        </authorList>
    </citation>
    <scope>NUCLEOTIDE SEQUENCE [LARGE SCALE GENOMIC DNA]</scope>
    <source>
        <strain evidence="1 2">CSLC115N</strain>
    </source>
</reference>
<accession>A0A2T4IWX0</accession>
<protein>
    <submittedName>
        <fullName evidence="1">Uncharacterized protein</fullName>
    </submittedName>
</protein>
<gene>
    <name evidence="1" type="ORF">C9427_11395</name>
</gene>
<evidence type="ECO:0000313" key="1">
    <source>
        <dbReference type="EMBL" id="PTE10150.1"/>
    </source>
</evidence>
<keyword evidence="2" id="KW-1185">Reference proteome</keyword>
<proteinExistence type="predicted"/>
<sequence>MIRHDAKIDDLEVLTSGVLVFYKDQTVEIYPFVEDGDTDYKLVVTVALSDDADERANIKVIPDTGKESIVNVTVSRGFKPGPFSTTRPVGIANDKDSDFLLSCVVDIVGKSADRYTVIFTYTVLKKGRAGDGR</sequence>
<dbReference type="AlphaFoldDB" id="A0A2T4IWX0"/>
<dbReference type="Proteomes" id="UP000240259">
    <property type="component" value="Unassembled WGS sequence"/>
</dbReference>
<comment type="caution">
    <text evidence="1">The sequence shown here is derived from an EMBL/GenBank/DDBJ whole genome shotgun (WGS) entry which is preliminary data.</text>
</comment>
<evidence type="ECO:0000313" key="2">
    <source>
        <dbReference type="Proteomes" id="UP000240259"/>
    </source>
</evidence>